<dbReference type="EMBL" id="CP043732">
    <property type="protein sequence ID" value="QMU96563.1"/>
    <property type="molecule type" value="Genomic_DNA"/>
</dbReference>
<feature type="transmembrane region" description="Helical" evidence="1">
    <location>
        <begin position="337"/>
        <end position="356"/>
    </location>
</feature>
<feature type="transmembrane region" description="Helical" evidence="1">
    <location>
        <begin position="263"/>
        <end position="280"/>
    </location>
</feature>
<keyword evidence="1" id="KW-0812">Transmembrane</keyword>
<dbReference type="RefSeq" id="WP_182255098.1">
    <property type="nucleotide sequence ID" value="NZ_CP043732.1"/>
</dbReference>
<dbReference type="AlphaFoldDB" id="A0A7D8ADM2"/>
<feature type="transmembrane region" description="Helical" evidence="1">
    <location>
        <begin position="91"/>
        <end position="109"/>
    </location>
</feature>
<feature type="transmembrane region" description="Helical" evidence="1">
    <location>
        <begin position="436"/>
        <end position="454"/>
    </location>
</feature>
<reference evidence="2 3" key="1">
    <citation type="journal article" date="2020" name="Front. Microbiol.">
        <title>Design of Bacterial Strain-Specific qPCR Assays Using NGS Data and Publicly Available Resources and Its Application to Track Biocontrol Strains.</title>
        <authorList>
            <person name="Hernandez I."/>
            <person name="Sant C."/>
            <person name="Martinez R."/>
            <person name="Fernandez C."/>
        </authorList>
    </citation>
    <scope>NUCLEOTIDE SEQUENCE [LARGE SCALE GENOMIC DNA]</scope>
    <source>
        <strain evidence="2 3">B24</strain>
    </source>
</reference>
<feature type="transmembrane region" description="Helical" evidence="1">
    <location>
        <begin position="237"/>
        <end position="257"/>
    </location>
</feature>
<dbReference type="Proteomes" id="UP000515708">
    <property type="component" value="Chromosome"/>
</dbReference>
<keyword evidence="1" id="KW-0472">Membrane</keyword>
<proteinExistence type="predicted"/>
<name>A0A7D8ADM2_9MICO</name>
<gene>
    <name evidence="2" type="ORF">FVO59_04575</name>
</gene>
<feature type="transmembrane region" description="Helical" evidence="1">
    <location>
        <begin position="31"/>
        <end position="54"/>
    </location>
</feature>
<accession>A0A7D8ADM2</accession>
<evidence type="ECO:0000313" key="2">
    <source>
        <dbReference type="EMBL" id="QMU96563.1"/>
    </source>
</evidence>
<feature type="transmembrane region" description="Helical" evidence="1">
    <location>
        <begin position="183"/>
        <end position="206"/>
    </location>
</feature>
<evidence type="ECO:0000256" key="1">
    <source>
        <dbReference type="SAM" id="Phobius"/>
    </source>
</evidence>
<feature type="transmembrane region" description="Helical" evidence="1">
    <location>
        <begin position="460"/>
        <end position="478"/>
    </location>
</feature>
<protein>
    <submittedName>
        <fullName evidence="2">Uncharacterized protein</fullName>
    </submittedName>
</protein>
<evidence type="ECO:0000313" key="3">
    <source>
        <dbReference type="Proteomes" id="UP000515708"/>
    </source>
</evidence>
<keyword evidence="1" id="KW-1133">Transmembrane helix</keyword>
<feature type="transmembrane region" description="Helical" evidence="1">
    <location>
        <begin position="155"/>
        <end position="177"/>
    </location>
</feature>
<organism evidence="2 3">
    <name type="scientific">Microbacterium esteraromaticum</name>
    <dbReference type="NCBI Taxonomy" id="57043"/>
    <lineage>
        <taxon>Bacteria</taxon>
        <taxon>Bacillati</taxon>
        <taxon>Actinomycetota</taxon>
        <taxon>Actinomycetes</taxon>
        <taxon>Micrococcales</taxon>
        <taxon>Microbacteriaceae</taxon>
        <taxon>Microbacterium</taxon>
    </lineage>
</organism>
<feature type="transmembrane region" description="Helical" evidence="1">
    <location>
        <begin position="300"/>
        <end position="325"/>
    </location>
</feature>
<sequence>MSTHRAADDDESRDVRIRRTTNSAIAKGRRAVGVSAFGATFISAVFATFALTVLDPPSVNLDTTLSGLHRDLTGRLADGTQPSGIDPDARIYAFLAVFAAIAIALAVALDATGRRLRALDESKPKGRPLWESEFEEHSAWAEAGAAFRVLTFIELLVLCAVTGLSAVVASALVVGGAGRLPSLAAWLLTALLLLEATRGFHVWLAAHDLRIIPDALELQQRVDDLQHPSRRRRARRVTTRAMLIGAMLTLAVTGWSVNSPESTTGPLIAILLVTAAAWSGGRAMARSAVLEWGANRTMTIVMAAVMTAVLLLFVGFALVVGMASAMSAARPTSDAPLWWALGATVALAAAGVMNVVDAGGVAPRSSSALSWLTVAPPSAPDRLDPRAGAALLLLVTLAGSVALADHASELGPALVVSGTVVGTLALLRCARGLTRLMLTLIVTTTFAAVLAHRIGEASTVHAVLAALLFCVLLIANVVSAPTRTAAAFSILVPITRWIHRQRLTSWEARLTAVGIGTPPSDA</sequence>